<dbReference type="CDD" id="cd06257">
    <property type="entry name" value="DnaJ"/>
    <property type="match status" value="1"/>
</dbReference>
<protein>
    <submittedName>
        <fullName evidence="9">DnaJ domain-containing protein</fullName>
    </submittedName>
</protein>
<dbReference type="SMART" id="SM00271">
    <property type="entry name" value="DnaJ"/>
    <property type="match status" value="1"/>
</dbReference>
<evidence type="ECO:0000256" key="4">
    <source>
        <dbReference type="ARBA" id="ARBA00022771"/>
    </source>
</evidence>
<dbReference type="PROSITE" id="PS50076">
    <property type="entry name" value="DNAJ_2"/>
    <property type="match status" value="1"/>
</dbReference>
<evidence type="ECO:0000313" key="10">
    <source>
        <dbReference type="Proteomes" id="UP000463857"/>
    </source>
</evidence>
<keyword evidence="4" id="KW-0863">Zinc-finger</keyword>
<reference evidence="9 10" key="1">
    <citation type="journal article" date="2018" name="Int. J. Syst. Evol. Microbiol.">
        <title>Epidermidibacterium keratini gen. nov., sp. nov., a member of the family Sporichthyaceae, isolated from keratin epidermis.</title>
        <authorList>
            <person name="Lee D.G."/>
            <person name="Trujillo M.E."/>
            <person name="Kang S."/>
            <person name="Nam J.J."/>
            <person name="Kim Y.J."/>
        </authorList>
    </citation>
    <scope>NUCLEOTIDE SEQUENCE [LARGE SCALE GENOMIC DNA]</scope>
    <source>
        <strain evidence="9 10">EPI-7</strain>
    </source>
</reference>
<dbReference type="PANTHER" id="PTHR43096">
    <property type="entry name" value="DNAJ HOMOLOG 1, MITOCHONDRIAL-RELATED"/>
    <property type="match status" value="1"/>
</dbReference>
<proteinExistence type="predicted"/>
<dbReference type="InParanoid" id="A0A7L4YP65"/>
<evidence type="ECO:0000256" key="6">
    <source>
        <dbReference type="ARBA" id="ARBA00023016"/>
    </source>
</evidence>
<evidence type="ECO:0000313" key="9">
    <source>
        <dbReference type="EMBL" id="QHC00910.1"/>
    </source>
</evidence>
<dbReference type="Pfam" id="PF01556">
    <property type="entry name" value="DnaJ_C"/>
    <property type="match status" value="1"/>
</dbReference>
<dbReference type="CDD" id="cd10747">
    <property type="entry name" value="DnaJ_C"/>
    <property type="match status" value="1"/>
</dbReference>
<dbReference type="SUPFAM" id="SSF46565">
    <property type="entry name" value="Chaperone J-domain"/>
    <property type="match status" value="1"/>
</dbReference>
<dbReference type="InterPro" id="IPR002939">
    <property type="entry name" value="DnaJ_C"/>
</dbReference>
<evidence type="ECO:0000259" key="8">
    <source>
        <dbReference type="PROSITE" id="PS50076"/>
    </source>
</evidence>
<evidence type="ECO:0000256" key="3">
    <source>
        <dbReference type="ARBA" id="ARBA00022737"/>
    </source>
</evidence>
<dbReference type="GO" id="GO:0008270">
    <property type="term" value="F:zinc ion binding"/>
    <property type="evidence" value="ECO:0007669"/>
    <property type="project" value="UniProtKB-KW"/>
</dbReference>
<dbReference type="GO" id="GO:0006260">
    <property type="term" value="P:DNA replication"/>
    <property type="evidence" value="ECO:0007669"/>
    <property type="project" value="UniProtKB-KW"/>
</dbReference>
<dbReference type="Gene3D" id="1.10.287.110">
    <property type="entry name" value="DnaJ domain"/>
    <property type="match status" value="1"/>
</dbReference>
<evidence type="ECO:0000256" key="5">
    <source>
        <dbReference type="ARBA" id="ARBA00022833"/>
    </source>
</evidence>
<organism evidence="9 10">
    <name type="scientific">Epidermidibacterium keratini</name>
    <dbReference type="NCBI Taxonomy" id="1891644"/>
    <lineage>
        <taxon>Bacteria</taxon>
        <taxon>Bacillati</taxon>
        <taxon>Actinomycetota</taxon>
        <taxon>Actinomycetes</taxon>
        <taxon>Sporichthyales</taxon>
        <taxon>Sporichthyaceae</taxon>
        <taxon>Epidermidibacterium</taxon>
    </lineage>
</organism>
<dbReference type="PRINTS" id="PR00625">
    <property type="entry name" value="JDOMAIN"/>
</dbReference>
<keyword evidence="7" id="KW-0143">Chaperone</keyword>
<keyword evidence="2" id="KW-0479">Metal-binding</keyword>
<dbReference type="SUPFAM" id="SSF49493">
    <property type="entry name" value="HSP40/DnaJ peptide-binding domain"/>
    <property type="match status" value="2"/>
</dbReference>
<evidence type="ECO:0000256" key="1">
    <source>
        <dbReference type="ARBA" id="ARBA00022705"/>
    </source>
</evidence>
<dbReference type="RefSeq" id="WP_159545859.1">
    <property type="nucleotide sequence ID" value="NZ_CP047156.1"/>
</dbReference>
<dbReference type="OrthoDB" id="9779889at2"/>
<sequence length="336" mass="34517">MSQKDYFEKDYYAALGVSKDASASEIKKAYRKLASELHPDKNPGDKAAETRFKEVSEAYGVLGNAKNKAEYDEAQRLAASGFSSSGGFPGGGFGGGYPGGGYPGGYSQTFNAEDLGDLFGRAGRGGRGGAGGPNIDDLLGGLFGGGAAGPGYAQPPEKGADTDASVSLSFDDAINGVSLPLRMSGPNGTRNLTVNVPAGINDGQRFRVKGKGQPGFNGGPAGDLMVRVHIDPHPVFDRDGNNLTVTVPISFPEAALGATIKVPTLEKPVSIKIPAGTTNGRKFRAKGKGVTTPKGTGDLIVTVEVAVPANMSGDAQDALKAYADLQSGNPREHLGV</sequence>
<dbReference type="Gene3D" id="2.60.260.20">
    <property type="entry name" value="Urease metallochaperone UreE, N-terminal domain"/>
    <property type="match status" value="2"/>
</dbReference>
<dbReference type="KEGG" id="eke:EK0264_11855"/>
<keyword evidence="5" id="KW-0862">Zinc</keyword>
<dbReference type="InterPro" id="IPR001623">
    <property type="entry name" value="DnaJ_domain"/>
</dbReference>
<dbReference type="Proteomes" id="UP000463857">
    <property type="component" value="Chromosome"/>
</dbReference>
<keyword evidence="10" id="KW-1185">Reference proteome</keyword>
<keyword evidence="1" id="KW-0235">DNA replication</keyword>
<keyword evidence="3" id="KW-0677">Repeat</keyword>
<dbReference type="GO" id="GO:0042026">
    <property type="term" value="P:protein refolding"/>
    <property type="evidence" value="ECO:0007669"/>
    <property type="project" value="TreeGrafter"/>
</dbReference>
<dbReference type="GO" id="GO:0005737">
    <property type="term" value="C:cytoplasm"/>
    <property type="evidence" value="ECO:0007669"/>
    <property type="project" value="TreeGrafter"/>
</dbReference>
<dbReference type="EMBL" id="CP047156">
    <property type="protein sequence ID" value="QHC00910.1"/>
    <property type="molecule type" value="Genomic_DNA"/>
</dbReference>
<dbReference type="FunCoup" id="A0A7L4YP65">
    <property type="interactions" value="6"/>
</dbReference>
<keyword evidence="6" id="KW-0346">Stress response</keyword>
<dbReference type="InterPro" id="IPR036869">
    <property type="entry name" value="J_dom_sf"/>
</dbReference>
<dbReference type="GO" id="GO:0051082">
    <property type="term" value="F:unfolded protein binding"/>
    <property type="evidence" value="ECO:0007669"/>
    <property type="project" value="InterPro"/>
</dbReference>
<gene>
    <name evidence="9" type="ORF">EK0264_11855</name>
</gene>
<dbReference type="FunFam" id="2.60.260.20:FF:000005">
    <property type="entry name" value="Chaperone protein dnaJ 1, mitochondrial"/>
    <property type="match status" value="1"/>
</dbReference>
<dbReference type="PANTHER" id="PTHR43096:SF54">
    <property type="entry name" value="CHAPERONE PROTEIN DNAJ 1"/>
    <property type="match status" value="1"/>
</dbReference>
<feature type="domain" description="J" evidence="8">
    <location>
        <begin position="10"/>
        <end position="75"/>
    </location>
</feature>
<evidence type="ECO:0000256" key="2">
    <source>
        <dbReference type="ARBA" id="ARBA00022723"/>
    </source>
</evidence>
<dbReference type="AlphaFoldDB" id="A0A7L4YP65"/>
<accession>A0A7L4YP65</accession>
<dbReference type="Pfam" id="PF00226">
    <property type="entry name" value="DnaJ"/>
    <property type="match status" value="1"/>
</dbReference>
<dbReference type="InterPro" id="IPR008971">
    <property type="entry name" value="HSP40/DnaJ_pept-bd"/>
</dbReference>
<name>A0A7L4YP65_9ACTN</name>
<evidence type="ECO:0000256" key="7">
    <source>
        <dbReference type="ARBA" id="ARBA00023186"/>
    </source>
</evidence>